<dbReference type="EMBL" id="QWEZ01000001">
    <property type="protein sequence ID" value="RRJ84770.1"/>
    <property type="molecule type" value="Genomic_DNA"/>
</dbReference>
<dbReference type="InterPro" id="IPR028976">
    <property type="entry name" value="CheC-like_sf"/>
</dbReference>
<dbReference type="SUPFAM" id="SSF103039">
    <property type="entry name" value="CheC-like"/>
    <property type="match status" value="1"/>
</dbReference>
<dbReference type="Proteomes" id="UP000280792">
    <property type="component" value="Unassembled WGS sequence"/>
</dbReference>
<reference evidence="5 6" key="1">
    <citation type="submission" date="2018-08" db="EMBL/GenBank/DDBJ databases">
        <authorList>
            <person name="Khan S.A."/>
        </authorList>
    </citation>
    <scope>NUCLEOTIDE SEQUENCE [LARGE SCALE GENOMIC DNA]</scope>
    <source>
        <strain evidence="5 6">GTF-13</strain>
    </source>
</reference>
<dbReference type="GO" id="GO:0000160">
    <property type="term" value="P:phosphorelay signal transduction system"/>
    <property type="evidence" value="ECO:0007669"/>
    <property type="project" value="InterPro"/>
</dbReference>
<protein>
    <submittedName>
        <fullName evidence="5">Response regulator</fullName>
    </submittedName>
</protein>
<dbReference type="InterPro" id="IPR011006">
    <property type="entry name" value="CheY-like_superfamily"/>
</dbReference>
<dbReference type="CDD" id="cd17593">
    <property type="entry name" value="REC_CheC-like"/>
    <property type="match status" value="1"/>
</dbReference>
<dbReference type="AlphaFoldDB" id="A0A3P3VQ70"/>
<evidence type="ECO:0000313" key="5">
    <source>
        <dbReference type="EMBL" id="RRJ84770.1"/>
    </source>
</evidence>
<evidence type="ECO:0000256" key="1">
    <source>
        <dbReference type="ARBA" id="ARBA00022500"/>
    </source>
</evidence>
<dbReference type="Pfam" id="PF00072">
    <property type="entry name" value="Response_reg"/>
    <property type="match status" value="1"/>
</dbReference>
<dbReference type="InterPro" id="IPR050595">
    <property type="entry name" value="Bact_response_regulator"/>
</dbReference>
<keyword evidence="2 3" id="KW-0597">Phosphoprotein</keyword>
<accession>A0A3P3VQ70</accession>
<evidence type="ECO:0000256" key="2">
    <source>
        <dbReference type="ARBA" id="ARBA00022553"/>
    </source>
</evidence>
<dbReference type="CDD" id="cd17910">
    <property type="entry name" value="CheC_ClassII"/>
    <property type="match status" value="1"/>
</dbReference>
<dbReference type="Gene3D" id="3.40.1550.10">
    <property type="entry name" value="CheC-like"/>
    <property type="match status" value="1"/>
</dbReference>
<dbReference type="SUPFAM" id="SSF52172">
    <property type="entry name" value="CheY-like"/>
    <property type="match status" value="1"/>
</dbReference>
<feature type="domain" description="Response regulatory" evidence="4">
    <location>
        <begin position="4"/>
        <end position="119"/>
    </location>
</feature>
<proteinExistence type="predicted"/>
<name>A0A3P3VQ70_9GAMM</name>
<evidence type="ECO:0000256" key="3">
    <source>
        <dbReference type="PROSITE-ProRule" id="PRU00169"/>
    </source>
</evidence>
<gene>
    <name evidence="5" type="ORF">D0544_06630</name>
</gene>
<dbReference type="InterPro" id="IPR001789">
    <property type="entry name" value="Sig_transdc_resp-reg_receiver"/>
</dbReference>
<sequence length="341" mass="37316">MGCNILICDDSAMARNQLARSLPTDIGAQVSFATNGKEALTALEHGNIEILFLDLTMPVMDGYDTLEAIQRKGLSCQVIVVSGDIQPQAQKRVSQLGAKGFVQKPASAQTLATILGTLGVARAPSRPPHQEGQQARNLAQQFVEKTDYIDAYREITNVAIGRAADLLARLLGVFVRMPLPKVNLMEVSELQMALGYSSRHQACSAICQGFIGAGIAGEALLIFHDDGYRDLARQMGYEETTGDDTRIEVLMDVANILIGACLKGLETQLDLTFSQSHPRVLGLHLNVDELLRINPRSRWKKTLAIEVTLSTEGMDIECDLLLLYSEQSVAFLNERIAYLVE</sequence>
<evidence type="ECO:0000259" key="4">
    <source>
        <dbReference type="PROSITE" id="PS50110"/>
    </source>
</evidence>
<dbReference type="SMART" id="SM00448">
    <property type="entry name" value="REC"/>
    <property type="match status" value="1"/>
</dbReference>
<organism evidence="5 6">
    <name type="scientific">Aestuariirhabdus litorea</name>
    <dbReference type="NCBI Taxonomy" id="2528527"/>
    <lineage>
        <taxon>Bacteria</taxon>
        <taxon>Pseudomonadati</taxon>
        <taxon>Pseudomonadota</taxon>
        <taxon>Gammaproteobacteria</taxon>
        <taxon>Oceanospirillales</taxon>
        <taxon>Aestuariirhabdaceae</taxon>
        <taxon>Aestuariirhabdus</taxon>
    </lineage>
</organism>
<dbReference type="PROSITE" id="PS50110">
    <property type="entry name" value="RESPONSE_REGULATORY"/>
    <property type="match status" value="1"/>
</dbReference>
<comment type="caution">
    <text evidence="5">The sequence shown here is derived from an EMBL/GenBank/DDBJ whole genome shotgun (WGS) entry which is preliminary data.</text>
</comment>
<dbReference type="PANTHER" id="PTHR44591:SF24">
    <property type="entry name" value="PROTEIN-GLUTAMATE METHYLESTERASE_PROTEIN-GLUTAMINE GLUTAMINASE 1"/>
    <property type="match status" value="1"/>
</dbReference>
<dbReference type="PANTHER" id="PTHR44591">
    <property type="entry name" value="STRESS RESPONSE REGULATOR PROTEIN 1"/>
    <property type="match status" value="1"/>
</dbReference>
<dbReference type="RefSeq" id="WP_125015199.1">
    <property type="nucleotide sequence ID" value="NZ_QWEZ01000001.1"/>
</dbReference>
<feature type="modified residue" description="4-aspartylphosphate" evidence="3">
    <location>
        <position position="54"/>
    </location>
</feature>
<dbReference type="Gene3D" id="3.40.50.2300">
    <property type="match status" value="1"/>
</dbReference>
<keyword evidence="1" id="KW-0145">Chemotaxis</keyword>
<keyword evidence="6" id="KW-1185">Reference proteome</keyword>
<evidence type="ECO:0000313" key="6">
    <source>
        <dbReference type="Proteomes" id="UP000280792"/>
    </source>
</evidence>
<dbReference type="GO" id="GO:0006935">
    <property type="term" value="P:chemotaxis"/>
    <property type="evidence" value="ECO:0007669"/>
    <property type="project" value="UniProtKB-KW"/>
</dbReference>
<reference evidence="5 6" key="2">
    <citation type="submission" date="2018-12" db="EMBL/GenBank/DDBJ databases">
        <title>Simiduia agarivorans gen. nov., sp. nov., a marine, agarolytic bacterium isolated from shallow coastal water from Keelung, Taiwan.</title>
        <authorList>
            <person name="Shieh W.Y."/>
        </authorList>
    </citation>
    <scope>NUCLEOTIDE SEQUENCE [LARGE SCALE GENOMIC DNA]</scope>
    <source>
        <strain evidence="5 6">GTF-13</strain>
    </source>
</reference>